<dbReference type="STRING" id="100226.gene:17759603"/>
<feature type="region of interest" description="Disordered" evidence="1">
    <location>
        <begin position="1"/>
        <end position="41"/>
    </location>
</feature>
<dbReference type="AlphaFoldDB" id="Q9S2J7"/>
<dbReference type="HOGENOM" id="CLU_141067_0_0_11"/>
<feature type="region of interest" description="Disordered" evidence="1">
    <location>
        <begin position="60"/>
        <end position="91"/>
    </location>
</feature>
<dbReference type="eggNOG" id="ENOG50320SH">
    <property type="taxonomic scope" value="Bacteria"/>
</dbReference>
<dbReference type="OrthoDB" id="3697710at2"/>
<evidence type="ECO:0000256" key="1">
    <source>
        <dbReference type="SAM" id="MobiDB-lite"/>
    </source>
</evidence>
<reference evidence="2 3" key="1">
    <citation type="journal article" date="1996" name="Mol. Microbiol.">
        <title>A set of ordered cosmids and a detailed genetic and physical map for the 8 Mb Streptomyces coelicolor A3(2) chromosome.</title>
        <authorList>
            <person name="Redenbach M."/>
            <person name="Kieser H.M."/>
            <person name="Denapaite D."/>
            <person name="Eichner A."/>
            <person name="Cullum J."/>
            <person name="Kinashi H."/>
            <person name="Hopwood D.A."/>
        </authorList>
    </citation>
    <scope>NUCLEOTIDE SEQUENCE [LARGE SCALE GENOMIC DNA]</scope>
    <source>
        <strain evidence="3">ATCC BAA-471 / A3(2) / M145</strain>
    </source>
</reference>
<keyword evidence="3" id="KW-1185">Reference proteome</keyword>
<dbReference type="EMBL" id="AL645882">
    <property type="protein sequence ID" value="CAB52062.1"/>
    <property type="molecule type" value="Genomic_DNA"/>
</dbReference>
<reference evidence="2 3" key="2">
    <citation type="journal article" date="2002" name="Nature">
        <title>Complete genome sequence of the model actinomycete Streptomyces coelicolor A3(2).</title>
        <authorList>
            <person name="Bentley S.D."/>
            <person name="Chater K.F."/>
            <person name="Cerdeno-Tarraga A.M."/>
            <person name="Challis G.L."/>
            <person name="Thomson N.R."/>
            <person name="James K.D."/>
            <person name="Harris D.E."/>
            <person name="Quail M.A."/>
            <person name="Kieser H."/>
            <person name="Harper D."/>
            <person name="Bateman A."/>
            <person name="Brown S."/>
            <person name="Chandra G."/>
            <person name="Chen C.W."/>
            <person name="Collins M."/>
            <person name="Cronin A."/>
            <person name="Fraser A."/>
            <person name="Goble A."/>
            <person name="Hidalgo J."/>
            <person name="Hornsby T."/>
            <person name="Howarth S."/>
            <person name="Huang C.H."/>
            <person name="Kieser T."/>
            <person name="Larke L."/>
            <person name="Murphy L."/>
            <person name="Oliver K."/>
            <person name="O'Neil S."/>
            <person name="Rabbinowitsch E."/>
            <person name="Rajandream M.A."/>
            <person name="Rutherford K."/>
            <person name="Rutter S."/>
            <person name="Seeger K."/>
            <person name="Saunders D."/>
            <person name="Sharp S."/>
            <person name="Squares R."/>
            <person name="Squares S."/>
            <person name="Taylor K."/>
            <person name="Warren T."/>
            <person name="Wietzorrek A."/>
            <person name="Woodward J."/>
            <person name="Barrell B.G."/>
            <person name="Parkhill J."/>
            <person name="Hopwood D.A."/>
        </authorList>
    </citation>
    <scope>NUCLEOTIDE SEQUENCE [LARGE SCALE GENOMIC DNA]</scope>
    <source>
        <strain evidence="3">ATCC BAA-471 / A3(2) / M145</strain>
    </source>
</reference>
<proteinExistence type="predicted"/>
<dbReference type="PaxDb" id="100226-SCO2006"/>
<dbReference type="PIR" id="T35751">
    <property type="entry name" value="T35751"/>
</dbReference>
<dbReference type="EMBL" id="AL939111">
    <property type="protein sequence ID" value="CAB52062.1"/>
    <property type="molecule type" value="Genomic_DNA"/>
</dbReference>
<protein>
    <submittedName>
        <fullName evidence="2">Uncharacterized protein</fullName>
    </submittedName>
</protein>
<evidence type="ECO:0000313" key="3">
    <source>
        <dbReference type="Proteomes" id="UP000001973"/>
    </source>
</evidence>
<evidence type="ECO:0000313" key="2">
    <source>
        <dbReference type="EMBL" id="CAB52062.1"/>
    </source>
</evidence>
<dbReference type="PATRIC" id="fig|100226.15.peg.2037"/>
<feature type="compositionally biased region" description="Low complexity" evidence="1">
    <location>
        <begin position="21"/>
        <end position="31"/>
    </location>
</feature>
<dbReference type="Proteomes" id="UP000001973">
    <property type="component" value="Chromosome"/>
</dbReference>
<name>Q9S2J7_STRCO</name>
<accession>Q9S2J7</accession>
<feature type="compositionally biased region" description="Low complexity" evidence="1">
    <location>
        <begin position="65"/>
        <end position="77"/>
    </location>
</feature>
<sequence>MGRGGGPRPGAAAVRHRVVRGRAVPGADVRASATPPPHPARSLARTLTLALLIGVSSAGCGGGPHDPTGGSAGTAPSASPPPPSGASSGPPLPLSGAELCVSAVGYWAREILDGGVPYGDYQSMGLSNRQYDILREVVAAARVAKREQGARAAGELTDRQVRRTCAERYRDGGPSVGPWQR</sequence>
<dbReference type="KEGG" id="sco:SCO2006"/>
<dbReference type="InParanoid" id="Q9S2J7"/>
<organism evidence="2 3">
    <name type="scientific">Streptomyces coelicolor (strain ATCC BAA-471 / A3(2) / M145)</name>
    <dbReference type="NCBI Taxonomy" id="100226"/>
    <lineage>
        <taxon>Bacteria</taxon>
        <taxon>Bacillati</taxon>
        <taxon>Actinomycetota</taxon>
        <taxon>Actinomycetes</taxon>
        <taxon>Kitasatosporales</taxon>
        <taxon>Streptomycetaceae</taxon>
        <taxon>Streptomyces</taxon>
        <taxon>Streptomyces albidoflavus group</taxon>
    </lineage>
</organism>
<gene>
    <name evidence="2" type="ordered locus">SCO2006</name>
    <name evidence="2" type="ORF">SC7H2.20</name>
</gene>